<gene>
    <name evidence="5" type="ORF">ACFFQA_26070</name>
</gene>
<dbReference type="InterPro" id="IPR025734">
    <property type="entry name" value="EspG"/>
</dbReference>
<reference evidence="5 6" key="1">
    <citation type="submission" date="2024-09" db="EMBL/GenBank/DDBJ databases">
        <authorList>
            <person name="Sun Q."/>
            <person name="Mori K."/>
        </authorList>
    </citation>
    <scope>NUCLEOTIDE SEQUENCE [LARGE SCALE GENOMIC DNA]</scope>
    <source>
        <strain evidence="5 6">TBRC 7907</strain>
    </source>
</reference>
<comment type="similarity">
    <text evidence="2">Belongs to the EspG family.</text>
</comment>
<name>A0ABV6A2Q6_9PSEU</name>
<dbReference type="Proteomes" id="UP001589693">
    <property type="component" value="Unassembled WGS sequence"/>
</dbReference>
<evidence type="ECO:0000313" key="5">
    <source>
        <dbReference type="EMBL" id="MFB9907419.1"/>
    </source>
</evidence>
<evidence type="ECO:0000256" key="2">
    <source>
        <dbReference type="ARBA" id="ARBA00006411"/>
    </source>
</evidence>
<dbReference type="Pfam" id="PF14011">
    <property type="entry name" value="ESX-1_EspG"/>
    <property type="match status" value="1"/>
</dbReference>
<evidence type="ECO:0000256" key="4">
    <source>
        <dbReference type="ARBA" id="ARBA00023186"/>
    </source>
</evidence>
<evidence type="ECO:0000256" key="1">
    <source>
        <dbReference type="ARBA" id="ARBA00004496"/>
    </source>
</evidence>
<sequence length="244" mass="25733">MPHHTARARTLVRLTTGEFDRGWRALGLGQLPEPFAHLGGRGPVPPGPVDAPLRDLLTLLATGRHELHATLRQEPGRRAMAAAAGDSGVLAVCDGDRITLSTIFGKALTRTIVTAMPAMRGGPGRSVSLPSAVFDAACAAGDDLTRSLVERKVSTADATMIGEMLSGVVGGGQFTSAVRDTLNRRKRGNHAVAFVDTEHGRYLIEQRATYNGPAWTTIAPGGIARLTNQVGRLLTDTARTSGLD</sequence>
<proteinExistence type="inferred from homology"/>
<dbReference type="RefSeq" id="WP_377857482.1">
    <property type="nucleotide sequence ID" value="NZ_JBHLZU010000020.1"/>
</dbReference>
<evidence type="ECO:0000256" key="3">
    <source>
        <dbReference type="ARBA" id="ARBA00022490"/>
    </source>
</evidence>
<keyword evidence="4" id="KW-0143">Chaperone</keyword>
<keyword evidence="6" id="KW-1185">Reference proteome</keyword>
<protein>
    <submittedName>
        <fullName evidence="5">ESX secretion-associated protein EspG</fullName>
    </submittedName>
</protein>
<organism evidence="5 6">
    <name type="scientific">Allokutzneria oryzae</name>
    <dbReference type="NCBI Taxonomy" id="1378989"/>
    <lineage>
        <taxon>Bacteria</taxon>
        <taxon>Bacillati</taxon>
        <taxon>Actinomycetota</taxon>
        <taxon>Actinomycetes</taxon>
        <taxon>Pseudonocardiales</taxon>
        <taxon>Pseudonocardiaceae</taxon>
        <taxon>Allokutzneria</taxon>
    </lineage>
</organism>
<comment type="caution">
    <text evidence="5">The sequence shown here is derived from an EMBL/GenBank/DDBJ whole genome shotgun (WGS) entry which is preliminary data.</text>
</comment>
<accession>A0ABV6A2Q6</accession>
<evidence type="ECO:0000313" key="6">
    <source>
        <dbReference type="Proteomes" id="UP001589693"/>
    </source>
</evidence>
<dbReference type="EMBL" id="JBHLZU010000020">
    <property type="protein sequence ID" value="MFB9907419.1"/>
    <property type="molecule type" value="Genomic_DNA"/>
</dbReference>
<keyword evidence="3" id="KW-0963">Cytoplasm</keyword>
<comment type="subcellular location">
    <subcellularLocation>
        <location evidence="1">Cytoplasm</location>
    </subcellularLocation>
</comment>